<dbReference type="EMBL" id="JAJVCN010000002">
    <property type="protein sequence ID" value="MCE7005678.1"/>
    <property type="molecule type" value="Genomic_DNA"/>
</dbReference>
<dbReference type="Proteomes" id="UP001521150">
    <property type="component" value="Unassembled WGS sequence"/>
</dbReference>
<evidence type="ECO:0000256" key="3">
    <source>
        <dbReference type="SAM" id="MobiDB-lite"/>
    </source>
</evidence>
<dbReference type="Gene3D" id="3.40.640.10">
    <property type="entry name" value="Type I PLP-dependent aspartate aminotransferase-like (Major domain)"/>
    <property type="match status" value="1"/>
</dbReference>
<evidence type="ECO:0000256" key="1">
    <source>
        <dbReference type="ARBA" id="ARBA00001933"/>
    </source>
</evidence>
<dbReference type="Pfam" id="PF00266">
    <property type="entry name" value="Aminotran_5"/>
    <property type="match status" value="1"/>
</dbReference>
<reference evidence="5 6" key="1">
    <citation type="submission" date="2021-12" db="EMBL/GenBank/DDBJ databases">
        <title>Genome sequence of Kibdelosporangium philippinense ATCC 49844.</title>
        <authorList>
            <person name="Fedorov E.A."/>
            <person name="Omeragic M."/>
            <person name="Shalygina K.F."/>
            <person name="Maclea K.S."/>
        </authorList>
    </citation>
    <scope>NUCLEOTIDE SEQUENCE [LARGE SCALE GENOMIC DNA]</scope>
    <source>
        <strain evidence="5 6">ATCC 49844</strain>
    </source>
</reference>
<accession>A0ABS8ZCU8</accession>
<keyword evidence="6" id="KW-1185">Reference proteome</keyword>
<evidence type="ECO:0000313" key="5">
    <source>
        <dbReference type="EMBL" id="MCE7005678.1"/>
    </source>
</evidence>
<comment type="cofactor">
    <cofactor evidence="1">
        <name>pyridoxal 5'-phosphate</name>
        <dbReference type="ChEBI" id="CHEBI:597326"/>
    </cofactor>
</comment>
<dbReference type="InterPro" id="IPR015421">
    <property type="entry name" value="PyrdxlP-dep_Trfase_major"/>
</dbReference>
<dbReference type="SUPFAM" id="SSF53383">
    <property type="entry name" value="PLP-dependent transferases"/>
    <property type="match status" value="1"/>
</dbReference>
<dbReference type="InterPro" id="IPR015422">
    <property type="entry name" value="PyrdxlP-dep_Trfase_small"/>
</dbReference>
<organism evidence="5 6">
    <name type="scientific">Kibdelosporangium philippinense</name>
    <dbReference type="NCBI Taxonomy" id="211113"/>
    <lineage>
        <taxon>Bacteria</taxon>
        <taxon>Bacillati</taxon>
        <taxon>Actinomycetota</taxon>
        <taxon>Actinomycetes</taxon>
        <taxon>Pseudonocardiales</taxon>
        <taxon>Pseudonocardiaceae</taxon>
        <taxon>Kibdelosporangium</taxon>
    </lineage>
</organism>
<dbReference type="PANTHER" id="PTHR43586">
    <property type="entry name" value="CYSTEINE DESULFURASE"/>
    <property type="match status" value="1"/>
</dbReference>
<feature type="domain" description="Aminotransferase class V" evidence="4">
    <location>
        <begin position="15"/>
        <end position="209"/>
    </location>
</feature>
<sequence length="267" mass="28548">MFADSAKTTVDEMASRLRADITPATRAVGVTWVQSTTGVRTPLRELAAVVAEANRGRAEQDRCLLIVDGVHGLAAVDEDPARTGADVFVSGTHKWLFGPRGTGIIWVKPDAIQHFVPTVPSFDWRTPTSNLGPGGFVAYEHLFALPAAVDFQQQLERARVAARIAELSTQVKEGLATISGVTQRTPRDPAVSAGIVCFVVDGCCARASRGTLARQADPDHRRAVCPAVPADRDIDPEHTRGDRQGLASARRSPVSTTWPRAAGRPSG</sequence>
<protein>
    <submittedName>
        <fullName evidence="5">Aminotransferase class V-fold PLP-dependent enzyme</fullName>
    </submittedName>
</protein>
<dbReference type="PANTHER" id="PTHR43586:SF8">
    <property type="entry name" value="CYSTEINE DESULFURASE 1, CHLOROPLASTIC"/>
    <property type="match status" value="1"/>
</dbReference>
<comment type="caution">
    <text evidence="5">The sequence shown here is derived from an EMBL/GenBank/DDBJ whole genome shotgun (WGS) entry which is preliminary data.</text>
</comment>
<feature type="compositionally biased region" description="Basic and acidic residues" evidence="3">
    <location>
        <begin position="230"/>
        <end position="243"/>
    </location>
</feature>
<keyword evidence="5" id="KW-0032">Aminotransferase</keyword>
<evidence type="ECO:0000259" key="4">
    <source>
        <dbReference type="Pfam" id="PF00266"/>
    </source>
</evidence>
<evidence type="ECO:0000313" key="6">
    <source>
        <dbReference type="Proteomes" id="UP001521150"/>
    </source>
</evidence>
<dbReference type="InterPro" id="IPR015424">
    <property type="entry name" value="PyrdxlP-dep_Trfase"/>
</dbReference>
<gene>
    <name evidence="5" type="ORF">LWC34_23035</name>
</gene>
<feature type="region of interest" description="Disordered" evidence="3">
    <location>
        <begin position="227"/>
        <end position="267"/>
    </location>
</feature>
<evidence type="ECO:0000256" key="2">
    <source>
        <dbReference type="ARBA" id="ARBA00022898"/>
    </source>
</evidence>
<keyword evidence="5" id="KW-0808">Transferase</keyword>
<name>A0ABS8ZCU8_9PSEU</name>
<dbReference type="Gene3D" id="3.90.1150.10">
    <property type="entry name" value="Aspartate Aminotransferase, domain 1"/>
    <property type="match status" value="1"/>
</dbReference>
<keyword evidence="2" id="KW-0663">Pyridoxal phosphate</keyword>
<dbReference type="GO" id="GO:0008483">
    <property type="term" value="F:transaminase activity"/>
    <property type="evidence" value="ECO:0007669"/>
    <property type="project" value="UniProtKB-KW"/>
</dbReference>
<proteinExistence type="predicted"/>
<dbReference type="InterPro" id="IPR000192">
    <property type="entry name" value="Aminotrans_V_dom"/>
</dbReference>